<comment type="caution">
    <text evidence="1">The sequence shown here is derived from an EMBL/GenBank/DDBJ whole genome shotgun (WGS) entry which is preliminary data.</text>
</comment>
<accession>A0AAD4BN19</accession>
<organism evidence="1 2">
    <name type="scientific">Boletus edulis BED1</name>
    <dbReference type="NCBI Taxonomy" id="1328754"/>
    <lineage>
        <taxon>Eukaryota</taxon>
        <taxon>Fungi</taxon>
        <taxon>Dikarya</taxon>
        <taxon>Basidiomycota</taxon>
        <taxon>Agaricomycotina</taxon>
        <taxon>Agaricomycetes</taxon>
        <taxon>Agaricomycetidae</taxon>
        <taxon>Boletales</taxon>
        <taxon>Boletineae</taxon>
        <taxon>Boletaceae</taxon>
        <taxon>Boletoideae</taxon>
        <taxon>Boletus</taxon>
    </lineage>
</organism>
<dbReference type="Proteomes" id="UP001194468">
    <property type="component" value="Unassembled WGS sequence"/>
</dbReference>
<evidence type="ECO:0000313" key="2">
    <source>
        <dbReference type="Proteomes" id="UP001194468"/>
    </source>
</evidence>
<dbReference type="AlphaFoldDB" id="A0AAD4BN19"/>
<gene>
    <name evidence="1" type="ORF">L210DRAFT_857077</name>
</gene>
<evidence type="ECO:0000313" key="1">
    <source>
        <dbReference type="EMBL" id="KAF8435354.1"/>
    </source>
</evidence>
<name>A0AAD4BN19_BOLED</name>
<protein>
    <submittedName>
        <fullName evidence="1">Uncharacterized protein</fullName>
    </submittedName>
</protein>
<reference evidence="1" key="1">
    <citation type="submission" date="2019-10" db="EMBL/GenBank/DDBJ databases">
        <authorList>
            <consortium name="DOE Joint Genome Institute"/>
            <person name="Kuo A."/>
            <person name="Miyauchi S."/>
            <person name="Kiss E."/>
            <person name="Drula E."/>
            <person name="Kohler A."/>
            <person name="Sanchez-Garcia M."/>
            <person name="Andreopoulos B."/>
            <person name="Barry K.W."/>
            <person name="Bonito G."/>
            <person name="Buee M."/>
            <person name="Carver A."/>
            <person name="Chen C."/>
            <person name="Cichocki N."/>
            <person name="Clum A."/>
            <person name="Culley D."/>
            <person name="Crous P.W."/>
            <person name="Fauchery L."/>
            <person name="Girlanda M."/>
            <person name="Hayes R."/>
            <person name="Keri Z."/>
            <person name="LaButti K."/>
            <person name="Lipzen A."/>
            <person name="Lombard V."/>
            <person name="Magnuson J."/>
            <person name="Maillard F."/>
            <person name="Morin E."/>
            <person name="Murat C."/>
            <person name="Nolan M."/>
            <person name="Ohm R."/>
            <person name="Pangilinan J."/>
            <person name="Pereira M."/>
            <person name="Perotto S."/>
            <person name="Peter M."/>
            <person name="Riley R."/>
            <person name="Sitrit Y."/>
            <person name="Stielow B."/>
            <person name="Szollosi G."/>
            <person name="Zifcakova L."/>
            <person name="Stursova M."/>
            <person name="Spatafora J.W."/>
            <person name="Tedersoo L."/>
            <person name="Vaario L.-M."/>
            <person name="Yamada A."/>
            <person name="Yan M."/>
            <person name="Wang P."/>
            <person name="Xu J."/>
            <person name="Bruns T."/>
            <person name="Baldrian P."/>
            <person name="Vilgalys R."/>
            <person name="Henrissat B."/>
            <person name="Grigoriev I.V."/>
            <person name="Hibbett D."/>
            <person name="Nagy L.G."/>
            <person name="Martin F.M."/>
        </authorList>
    </citation>
    <scope>NUCLEOTIDE SEQUENCE</scope>
    <source>
        <strain evidence="1">BED1</strain>
    </source>
</reference>
<sequence>MLPAISDKSNLPHFKKGASLRVDCRSLFSAEHRTETLSPIENGLRRRDQFFERARKSTQDVRLHGAPLPLVWVLVSDNVIPDHAIPFSEAYDGPQFVARAFLEVRSRFFTPYMSTSFWLVQT</sequence>
<reference evidence="1" key="2">
    <citation type="journal article" date="2020" name="Nat. Commun.">
        <title>Large-scale genome sequencing of mycorrhizal fungi provides insights into the early evolution of symbiotic traits.</title>
        <authorList>
            <person name="Miyauchi S."/>
            <person name="Kiss E."/>
            <person name="Kuo A."/>
            <person name="Drula E."/>
            <person name="Kohler A."/>
            <person name="Sanchez-Garcia M."/>
            <person name="Morin E."/>
            <person name="Andreopoulos B."/>
            <person name="Barry K.W."/>
            <person name="Bonito G."/>
            <person name="Buee M."/>
            <person name="Carver A."/>
            <person name="Chen C."/>
            <person name="Cichocki N."/>
            <person name="Clum A."/>
            <person name="Culley D."/>
            <person name="Crous P.W."/>
            <person name="Fauchery L."/>
            <person name="Girlanda M."/>
            <person name="Hayes R.D."/>
            <person name="Keri Z."/>
            <person name="LaButti K."/>
            <person name="Lipzen A."/>
            <person name="Lombard V."/>
            <person name="Magnuson J."/>
            <person name="Maillard F."/>
            <person name="Murat C."/>
            <person name="Nolan M."/>
            <person name="Ohm R.A."/>
            <person name="Pangilinan J."/>
            <person name="Pereira M.F."/>
            <person name="Perotto S."/>
            <person name="Peter M."/>
            <person name="Pfister S."/>
            <person name="Riley R."/>
            <person name="Sitrit Y."/>
            <person name="Stielow J.B."/>
            <person name="Szollosi G."/>
            <person name="Zifcakova L."/>
            <person name="Stursova M."/>
            <person name="Spatafora J.W."/>
            <person name="Tedersoo L."/>
            <person name="Vaario L.M."/>
            <person name="Yamada A."/>
            <person name="Yan M."/>
            <person name="Wang P."/>
            <person name="Xu J."/>
            <person name="Bruns T."/>
            <person name="Baldrian P."/>
            <person name="Vilgalys R."/>
            <person name="Dunand C."/>
            <person name="Henrissat B."/>
            <person name="Grigoriev I.V."/>
            <person name="Hibbett D."/>
            <person name="Nagy L.G."/>
            <person name="Martin F.M."/>
        </authorList>
    </citation>
    <scope>NUCLEOTIDE SEQUENCE</scope>
    <source>
        <strain evidence="1">BED1</strain>
    </source>
</reference>
<proteinExistence type="predicted"/>
<keyword evidence="2" id="KW-1185">Reference proteome</keyword>
<dbReference type="EMBL" id="WHUW01000025">
    <property type="protein sequence ID" value="KAF8435354.1"/>
    <property type="molecule type" value="Genomic_DNA"/>
</dbReference>